<dbReference type="AlphaFoldDB" id="A0A7G7BNC8"/>
<reference evidence="3" key="1">
    <citation type="submission" date="2019-10" db="EMBL/GenBank/DDBJ databases">
        <title>Antimicrobial potential of Antarctic Bacteria.</title>
        <authorList>
            <person name="Benaud N."/>
            <person name="Edwards R.J."/>
            <person name="Ferrari B.C."/>
        </authorList>
    </citation>
    <scope>NUCLEOTIDE SEQUENCE [LARGE SCALE GENOMIC DNA]</scope>
    <source>
        <strain evidence="3">NBSH44</strain>
    </source>
</reference>
<organism evidence="2 3">
    <name type="scientific">Streptomyces finlayi</name>
    <dbReference type="NCBI Taxonomy" id="67296"/>
    <lineage>
        <taxon>Bacteria</taxon>
        <taxon>Bacillati</taxon>
        <taxon>Actinomycetota</taxon>
        <taxon>Actinomycetes</taxon>
        <taxon>Kitasatosporales</taxon>
        <taxon>Streptomycetaceae</taxon>
        <taxon>Streptomyces</taxon>
    </lineage>
</organism>
<dbReference type="EMBL" id="CP045702">
    <property type="protein sequence ID" value="QNE76843.1"/>
    <property type="molecule type" value="Genomic_DNA"/>
</dbReference>
<gene>
    <name evidence="2" type="ORF">F0344_21475</name>
</gene>
<sequence>MTHDEVWPMPVLVQPRGDVSPLHEPEDPGAWEEPDTYTRNIPLDDVRLDLPADLVDMLRSWTSAHRPEGFASRSDRRAHIKQGLAAARRLAVHLGPSWGVRYWDEDLRTAKWVCWGCDRLHWERDEHGTPPHPLDITVEGEFKFGPLRSDGFGDFFPDDPAAGLSLSDSLVADLYTWARSIDTTLNLEITYREEGKYDDEWPRLFREGAQLAERTAHELGPLRTVTYKGLAHGGLAVLTSVAWRGDRKL</sequence>
<evidence type="ECO:0000313" key="3">
    <source>
        <dbReference type="Proteomes" id="UP000515307"/>
    </source>
</evidence>
<dbReference type="Proteomes" id="UP000515307">
    <property type="component" value="Chromosome"/>
</dbReference>
<dbReference type="RefSeq" id="WP_185300338.1">
    <property type="nucleotide sequence ID" value="NZ_CP045702.1"/>
</dbReference>
<dbReference type="KEGG" id="sfiy:F0344_21475"/>
<evidence type="ECO:0000256" key="1">
    <source>
        <dbReference type="SAM" id="MobiDB-lite"/>
    </source>
</evidence>
<accession>A0A7G7BNC8</accession>
<feature type="region of interest" description="Disordered" evidence="1">
    <location>
        <begin position="1"/>
        <end position="32"/>
    </location>
</feature>
<keyword evidence="3" id="KW-1185">Reference proteome</keyword>
<name>A0A7G7BNC8_9ACTN</name>
<evidence type="ECO:0000313" key="2">
    <source>
        <dbReference type="EMBL" id="QNE76843.1"/>
    </source>
</evidence>
<proteinExistence type="predicted"/>
<protein>
    <submittedName>
        <fullName evidence="2">Uncharacterized protein</fullName>
    </submittedName>
</protein>